<comment type="caution">
    <text evidence="1">The sequence shown here is derived from an EMBL/GenBank/DDBJ whole genome shotgun (WGS) entry which is preliminary data.</text>
</comment>
<dbReference type="RefSeq" id="WP_157894335.1">
    <property type="nucleotide sequence ID" value="NZ_BMKI01000012.1"/>
</dbReference>
<gene>
    <name evidence="1" type="ORF">GCM10011573_34580</name>
</gene>
<keyword evidence="2" id="KW-1185">Reference proteome</keyword>
<accession>A0ABQ1PRG8</accession>
<organism evidence="1 2">
    <name type="scientific">Enterococcus wangshanyuanii</name>
    <dbReference type="NCBI Taxonomy" id="2005703"/>
    <lineage>
        <taxon>Bacteria</taxon>
        <taxon>Bacillati</taxon>
        <taxon>Bacillota</taxon>
        <taxon>Bacilli</taxon>
        <taxon>Lactobacillales</taxon>
        <taxon>Enterococcaceae</taxon>
        <taxon>Enterococcus</taxon>
    </lineage>
</organism>
<sequence length="50" mass="6064">MEKIPPQLPKTYFVRSGYFKGWLKIDPNWTKKEFKAVKEYLSSKEEKIKK</sequence>
<reference evidence="2" key="1">
    <citation type="journal article" date="2019" name="Int. J. Syst. Evol. Microbiol.">
        <title>The Global Catalogue of Microorganisms (GCM) 10K type strain sequencing project: providing services to taxonomists for standard genome sequencing and annotation.</title>
        <authorList>
            <consortium name="The Broad Institute Genomics Platform"/>
            <consortium name="The Broad Institute Genome Sequencing Center for Infectious Disease"/>
            <person name="Wu L."/>
            <person name="Ma J."/>
        </authorList>
    </citation>
    <scope>NUCLEOTIDE SEQUENCE [LARGE SCALE GENOMIC DNA]</scope>
    <source>
        <strain evidence="2">CGMCC 1.15942</strain>
    </source>
</reference>
<dbReference type="Proteomes" id="UP000630615">
    <property type="component" value="Unassembled WGS sequence"/>
</dbReference>
<protein>
    <submittedName>
        <fullName evidence="1">Uncharacterized protein</fullName>
    </submittedName>
</protein>
<dbReference type="EMBL" id="BMKI01000012">
    <property type="protein sequence ID" value="GGD02159.1"/>
    <property type="molecule type" value="Genomic_DNA"/>
</dbReference>
<evidence type="ECO:0000313" key="2">
    <source>
        <dbReference type="Proteomes" id="UP000630615"/>
    </source>
</evidence>
<name>A0ABQ1PRG8_9ENTE</name>
<evidence type="ECO:0000313" key="1">
    <source>
        <dbReference type="EMBL" id="GGD02159.1"/>
    </source>
</evidence>
<proteinExistence type="predicted"/>